<sequence length="220" mass="24956">MSFRGCELGISAAAHTVAFVLPTNTTTSSIIDPDTLELMVTSENVTKTFHNIHNTPYTVPFTKQYRYRLENTNVYYHSFGHRHTDFSPLFKPEKVIIKEKNLAKVVYCGGHPVKRPHPMSQILVDFGTGTELYVPISSTLPNKNKIPCEYLQMPPDTTMPFYIPDMFTADDFQKVSSAAELEFIKMCIRPSSGDLEIPRRPLLSKTTPPIWPILTLSCKR</sequence>
<name>A0ABQ9XQZ3_9EUKA</name>
<evidence type="ECO:0000313" key="1">
    <source>
        <dbReference type="EMBL" id="KAK2953882.1"/>
    </source>
</evidence>
<evidence type="ECO:0000313" key="2">
    <source>
        <dbReference type="Proteomes" id="UP001281761"/>
    </source>
</evidence>
<comment type="caution">
    <text evidence="1">The sequence shown here is derived from an EMBL/GenBank/DDBJ whole genome shotgun (WGS) entry which is preliminary data.</text>
</comment>
<accession>A0ABQ9XQZ3</accession>
<dbReference type="Proteomes" id="UP001281761">
    <property type="component" value="Unassembled WGS sequence"/>
</dbReference>
<dbReference type="EMBL" id="JARBJD010000085">
    <property type="protein sequence ID" value="KAK2953882.1"/>
    <property type="molecule type" value="Genomic_DNA"/>
</dbReference>
<organism evidence="1 2">
    <name type="scientific">Blattamonas nauphoetae</name>
    <dbReference type="NCBI Taxonomy" id="2049346"/>
    <lineage>
        <taxon>Eukaryota</taxon>
        <taxon>Metamonada</taxon>
        <taxon>Preaxostyla</taxon>
        <taxon>Oxymonadida</taxon>
        <taxon>Blattamonas</taxon>
    </lineage>
</organism>
<proteinExistence type="predicted"/>
<gene>
    <name evidence="1" type="ORF">BLNAU_11142</name>
</gene>
<keyword evidence="2" id="KW-1185">Reference proteome</keyword>
<reference evidence="1 2" key="1">
    <citation type="journal article" date="2022" name="bioRxiv">
        <title>Genomics of Preaxostyla Flagellates Illuminates Evolutionary Transitions and the Path Towards Mitochondrial Loss.</title>
        <authorList>
            <person name="Novak L.V.F."/>
            <person name="Treitli S.C."/>
            <person name="Pyrih J."/>
            <person name="Halakuc P."/>
            <person name="Pipaliya S.V."/>
            <person name="Vacek V."/>
            <person name="Brzon O."/>
            <person name="Soukal P."/>
            <person name="Eme L."/>
            <person name="Dacks J.B."/>
            <person name="Karnkowska A."/>
            <person name="Elias M."/>
            <person name="Hampl V."/>
        </authorList>
    </citation>
    <scope>NUCLEOTIDE SEQUENCE [LARGE SCALE GENOMIC DNA]</scope>
    <source>
        <strain evidence="1">NAU3</strain>
        <tissue evidence="1">Gut</tissue>
    </source>
</reference>
<protein>
    <submittedName>
        <fullName evidence="1">Uncharacterized protein</fullName>
    </submittedName>
</protein>